<dbReference type="STRING" id="292800.A4U99_06735"/>
<gene>
    <name evidence="2" type="ORF">HMPREF0372_01994</name>
</gene>
<keyword evidence="1" id="KW-0812">Transmembrane</keyword>
<name>G9YR51_FLAPL</name>
<keyword evidence="1" id="KW-0472">Membrane</keyword>
<dbReference type="HOGENOM" id="CLU_3161619_0_0_9"/>
<dbReference type="AlphaFoldDB" id="G9YR51"/>
<dbReference type="EMBL" id="AGCK01000153">
    <property type="protein sequence ID" value="EHM50352.1"/>
    <property type="molecule type" value="Genomic_DNA"/>
</dbReference>
<accession>G9YR51</accession>
<proteinExistence type="predicted"/>
<evidence type="ECO:0000313" key="3">
    <source>
        <dbReference type="Proteomes" id="UP000004459"/>
    </source>
</evidence>
<dbReference type="Proteomes" id="UP000004459">
    <property type="component" value="Unassembled WGS sequence"/>
</dbReference>
<evidence type="ECO:0000313" key="2">
    <source>
        <dbReference type="EMBL" id="EHM50352.1"/>
    </source>
</evidence>
<keyword evidence="1" id="KW-1133">Transmembrane helix</keyword>
<feature type="transmembrane region" description="Helical" evidence="1">
    <location>
        <begin position="6"/>
        <end position="31"/>
    </location>
</feature>
<evidence type="ECO:0000256" key="1">
    <source>
        <dbReference type="SAM" id="Phobius"/>
    </source>
</evidence>
<comment type="caution">
    <text evidence="2">The sequence shown here is derived from an EMBL/GenBank/DDBJ whole genome shotgun (WGS) entry which is preliminary data.</text>
</comment>
<reference evidence="2 3" key="1">
    <citation type="submission" date="2011-08" db="EMBL/GenBank/DDBJ databases">
        <authorList>
            <person name="Weinstock G."/>
            <person name="Sodergren E."/>
            <person name="Clifton S."/>
            <person name="Fulton L."/>
            <person name="Fulton B."/>
            <person name="Courtney L."/>
            <person name="Fronick C."/>
            <person name="Harrison M."/>
            <person name="Strong C."/>
            <person name="Farmer C."/>
            <person name="Delahaunty K."/>
            <person name="Markovic C."/>
            <person name="Hall O."/>
            <person name="Minx P."/>
            <person name="Tomlinson C."/>
            <person name="Mitreva M."/>
            <person name="Hou S."/>
            <person name="Chen J."/>
            <person name="Wollam A."/>
            <person name="Pepin K.H."/>
            <person name="Johnson M."/>
            <person name="Bhonagiri V."/>
            <person name="Zhang X."/>
            <person name="Suruliraj S."/>
            <person name="Warren W."/>
            <person name="Chinwalla A."/>
            <person name="Mardis E.R."/>
            <person name="Wilson R.K."/>
        </authorList>
    </citation>
    <scope>NUCLEOTIDE SEQUENCE [LARGE SCALE GENOMIC DNA]</scope>
    <source>
        <strain evidence="2 3">ATCC 29863</strain>
    </source>
</reference>
<protein>
    <submittedName>
        <fullName evidence="2">Uncharacterized protein</fullName>
    </submittedName>
</protein>
<sequence length="48" mass="5321">GIINGSYWWYVPPILCISVSVLGFMLLSYYGEDPARGRGRKEEANAGN</sequence>
<organism evidence="2 3">
    <name type="scientific">Flavonifractor plautii ATCC 29863</name>
    <dbReference type="NCBI Taxonomy" id="411475"/>
    <lineage>
        <taxon>Bacteria</taxon>
        <taxon>Bacillati</taxon>
        <taxon>Bacillota</taxon>
        <taxon>Clostridia</taxon>
        <taxon>Eubacteriales</taxon>
        <taxon>Oscillospiraceae</taxon>
        <taxon>Flavonifractor</taxon>
    </lineage>
</organism>
<feature type="non-terminal residue" evidence="2">
    <location>
        <position position="1"/>
    </location>
</feature>